<dbReference type="InterPro" id="IPR013783">
    <property type="entry name" value="Ig-like_fold"/>
</dbReference>
<feature type="signal peptide" evidence="5">
    <location>
        <begin position="1"/>
        <end position="29"/>
    </location>
</feature>
<dbReference type="Proteomes" id="UP000092124">
    <property type="component" value="Unassembled WGS sequence"/>
</dbReference>
<evidence type="ECO:0000256" key="2">
    <source>
        <dbReference type="ARBA" id="ARBA00022692"/>
    </source>
</evidence>
<dbReference type="InterPro" id="IPR051694">
    <property type="entry name" value="Immunoregulatory_rcpt-like"/>
</dbReference>
<accession>A0A1A6HCT8</accession>
<evidence type="ECO:0000313" key="6">
    <source>
        <dbReference type="EMBL" id="OBS76081.1"/>
    </source>
</evidence>
<dbReference type="PANTHER" id="PTHR15549">
    <property type="entry name" value="PAIRED IMMUNOGLOBULIN-LIKE TYPE 2 RECEPTOR"/>
    <property type="match status" value="1"/>
</dbReference>
<sequence>MALLVSFPGGNQVMAWTLLLLLSPACLQASISMGYDKENVYWIKQPASLSGVQGGSIRILFSFYFPWELAEEPQMRIPWRWKNFHGEFIYNSYMSISRTGSP</sequence>
<name>A0A1A6HCT8_NEOLE</name>
<comment type="caution">
    <text evidence="6">The sequence shown here is derived from an EMBL/GenBank/DDBJ whole genome shotgun (WGS) entry which is preliminary data.</text>
</comment>
<gene>
    <name evidence="6" type="ORF">A6R68_17468</name>
</gene>
<keyword evidence="3" id="KW-1133">Transmembrane helix</keyword>
<evidence type="ECO:0000256" key="1">
    <source>
        <dbReference type="ARBA" id="ARBA00004167"/>
    </source>
</evidence>
<dbReference type="GO" id="GO:0016020">
    <property type="term" value="C:membrane"/>
    <property type="evidence" value="ECO:0007669"/>
    <property type="project" value="UniProtKB-SubCell"/>
</dbReference>
<evidence type="ECO:0000256" key="3">
    <source>
        <dbReference type="ARBA" id="ARBA00022989"/>
    </source>
</evidence>
<keyword evidence="7" id="KW-1185">Reference proteome</keyword>
<dbReference type="GO" id="GO:0042288">
    <property type="term" value="F:MHC class I protein binding"/>
    <property type="evidence" value="ECO:0007669"/>
    <property type="project" value="TreeGrafter"/>
</dbReference>
<dbReference type="PANTHER" id="PTHR15549:SF26">
    <property type="entry name" value="AXIAL BUDDING PATTERN PROTEIN 2-RELATED"/>
    <property type="match status" value="1"/>
</dbReference>
<keyword evidence="4" id="KW-0472">Membrane</keyword>
<dbReference type="OrthoDB" id="6152887at2759"/>
<dbReference type="GO" id="GO:0071944">
    <property type="term" value="C:cell periphery"/>
    <property type="evidence" value="ECO:0007669"/>
    <property type="project" value="UniProtKB-ARBA"/>
</dbReference>
<protein>
    <submittedName>
        <fullName evidence="6">Uncharacterized protein</fullName>
    </submittedName>
</protein>
<dbReference type="EMBL" id="LZPO01035010">
    <property type="protein sequence ID" value="OBS76081.1"/>
    <property type="molecule type" value="Genomic_DNA"/>
</dbReference>
<evidence type="ECO:0000256" key="5">
    <source>
        <dbReference type="SAM" id="SignalP"/>
    </source>
</evidence>
<dbReference type="STRING" id="56216.A0A1A6HCT8"/>
<keyword evidence="5" id="KW-0732">Signal</keyword>
<evidence type="ECO:0000256" key="4">
    <source>
        <dbReference type="ARBA" id="ARBA00023136"/>
    </source>
</evidence>
<dbReference type="AlphaFoldDB" id="A0A1A6HCT8"/>
<evidence type="ECO:0000313" key="7">
    <source>
        <dbReference type="Proteomes" id="UP000092124"/>
    </source>
</evidence>
<organism evidence="6 7">
    <name type="scientific">Neotoma lepida</name>
    <name type="common">Desert woodrat</name>
    <dbReference type="NCBI Taxonomy" id="56216"/>
    <lineage>
        <taxon>Eukaryota</taxon>
        <taxon>Metazoa</taxon>
        <taxon>Chordata</taxon>
        <taxon>Craniata</taxon>
        <taxon>Vertebrata</taxon>
        <taxon>Euteleostomi</taxon>
        <taxon>Mammalia</taxon>
        <taxon>Eutheria</taxon>
        <taxon>Euarchontoglires</taxon>
        <taxon>Glires</taxon>
        <taxon>Rodentia</taxon>
        <taxon>Myomorpha</taxon>
        <taxon>Muroidea</taxon>
        <taxon>Cricetidae</taxon>
        <taxon>Neotominae</taxon>
        <taxon>Neotoma</taxon>
    </lineage>
</organism>
<keyword evidence="2" id="KW-0812">Transmembrane</keyword>
<feature type="chain" id="PRO_5008346289" evidence="5">
    <location>
        <begin position="30"/>
        <end position="102"/>
    </location>
</feature>
<comment type="subcellular location">
    <subcellularLocation>
        <location evidence="1">Membrane</location>
        <topology evidence="1">Single-pass membrane protein</topology>
    </subcellularLocation>
</comment>
<proteinExistence type="predicted"/>
<reference evidence="6 7" key="1">
    <citation type="submission" date="2016-06" db="EMBL/GenBank/DDBJ databases">
        <title>The Draft Genome Sequence and Annotation of the Desert Woodrat Neotoma lepida.</title>
        <authorList>
            <person name="Campbell M."/>
            <person name="Oakeson K.F."/>
            <person name="Yandell M."/>
            <person name="Halpert J.R."/>
            <person name="Dearing D."/>
        </authorList>
    </citation>
    <scope>NUCLEOTIDE SEQUENCE [LARGE SCALE GENOMIC DNA]</scope>
    <source>
        <strain evidence="6">417</strain>
        <tissue evidence="6">Liver</tissue>
    </source>
</reference>
<dbReference type="Gene3D" id="2.60.40.10">
    <property type="entry name" value="Immunoglobulins"/>
    <property type="match status" value="1"/>
</dbReference>